<comment type="caution">
    <text evidence="2">The sequence shown here is derived from an EMBL/GenBank/DDBJ whole genome shotgun (WGS) entry which is preliminary data.</text>
</comment>
<dbReference type="GO" id="GO:0016020">
    <property type="term" value="C:membrane"/>
    <property type="evidence" value="ECO:0007669"/>
    <property type="project" value="TreeGrafter"/>
</dbReference>
<dbReference type="EMBL" id="LUCM01001871">
    <property type="protein sequence ID" value="KAA0198211.1"/>
    <property type="molecule type" value="Genomic_DNA"/>
</dbReference>
<keyword evidence="3" id="KW-1185">Reference proteome</keyword>
<dbReference type="OrthoDB" id="286734at2759"/>
<evidence type="ECO:0000313" key="3">
    <source>
        <dbReference type="Proteomes" id="UP000728185"/>
    </source>
</evidence>
<feature type="transmembrane region" description="Helical" evidence="1">
    <location>
        <begin position="78"/>
        <end position="98"/>
    </location>
</feature>
<gene>
    <name evidence="2" type="ORF">FBUS_11287</name>
</gene>
<evidence type="ECO:0000256" key="1">
    <source>
        <dbReference type="SAM" id="Phobius"/>
    </source>
</evidence>
<dbReference type="InterPro" id="IPR049941">
    <property type="entry name" value="LPLAT_7/PORCN-like"/>
</dbReference>
<dbReference type="AlphaFoldDB" id="A0A8E0S567"/>
<proteinExistence type="predicted"/>
<protein>
    <submittedName>
        <fullName evidence="2">Membrane-bound O-acyltransferase domain-containing protein 2</fullName>
    </submittedName>
</protein>
<evidence type="ECO:0000313" key="2">
    <source>
        <dbReference type="EMBL" id="KAA0198211.1"/>
    </source>
</evidence>
<dbReference type="GO" id="GO:0016746">
    <property type="term" value="F:acyltransferase activity"/>
    <property type="evidence" value="ECO:0007669"/>
    <property type="project" value="TreeGrafter"/>
</dbReference>
<feature type="transmembrane region" description="Helical" evidence="1">
    <location>
        <begin position="45"/>
        <end position="72"/>
    </location>
</feature>
<dbReference type="GO" id="GO:0030258">
    <property type="term" value="P:lipid modification"/>
    <property type="evidence" value="ECO:0007669"/>
    <property type="project" value="TreeGrafter"/>
</dbReference>
<keyword evidence="1" id="KW-0812">Transmembrane</keyword>
<reference evidence="2" key="1">
    <citation type="submission" date="2019-05" db="EMBL/GenBank/DDBJ databases">
        <title>Annotation for the trematode Fasciolopsis buski.</title>
        <authorList>
            <person name="Choi Y.-J."/>
        </authorList>
    </citation>
    <scope>NUCLEOTIDE SEQUENCE</scope>
    <source>
        <strain evidence="2">HT</strain>
        <tissue evidence="2">Whole worm</tissue>
    </source>
</reference>
<sequence>MNVPLDQMNYVICGLISFVLGHLMRGRFGPSKITPQLRALVETRFLILLLSFCFGSQISVLLIQSTVAYVMLLLLPQFRLTAILFTVWSTFYVTLVYLCRKQYGYGGYTLDISGPVTVRTQRLSSLVFNLADGARIRRLR</sequence>
<dbReference type="PANTHER" id="PTHR13906:SF4">
    <property type="entry name" value="LYSOPHOSPHOLIPID ACYLTRANSFERASE 6"/>
    <property type="match status" value="1"/>
</dbReference>
<dbReference type="Proteomes" id="UP000728185">
    <property type="component" value="Unassembled WGS sequence"/>
</dbReference>
<feature type="transmembrane region" description="Helical" evidence="1">
    <location>
        <begin position="7"/>
        <end position="24"/>
    </location>
</feature>
<accession>A0A8E0S567</accession>
<keyword evidence="1" id="KW-0472">Membrane</keyword>
<keyword evidence="1" id="KW-1133">Transmembrane helix</keyword>
<organism evidence="2 3">
    <name type="scientific">Fasciolopsis buskii</name>
    <dbReference type="NCBI Taxonomy" id="27845"/>
    <lineage>
        <taxon>Eukaryota</taxon>
        <taxon>Metazoa</taxon>
        <taxon>Spiralia</taxon>
        <taxon>Lophotrochozoa</taxon>
        <taxon>Platyhelminthes</taxon>
        <taxon>Trematoda</taxon>
        <taxon>Digenea</taxon>
        <taxon>Plagiorchiida</taxon>
        <taxon>Echinostomata</taxon>
        <taxon>Echinostomatoidea</taxon>
        <taxon>Fasciolidae</taxon>
        <taxon>Fasciolopsis</taxon>
    </lineage>
</organism>
<dbReference type="PANTHER" id="PTHR13906">
    <property type="entry name" value="PORCUPINE"/>
    <property type="match status" value="1"/>
</dbReference>
<name>A0A8E0S567_9TREM</name>